<protein>
    <submittedName>
        <fullName evidence="2">CDP-glucose 4,6-dehydratase</fullName>
        <ecNumber evidence="2">4.2.1.45</ecNumber>
    </submittedName>
</protein>
<evidence type="ECO:0000313" key="2">
    <source>
        <dbReference type="EMBL" id="MFC1849046.1"/>
    </source>
</evidence>
<keyword evidence="3" id="KW-1185">Reference proteome</keyword>
<dbReference type="GO" id="GO:0047733">
    <property type="term" value="F:CDP-glucose 4,6-dehydratase activity"/>
    <property type="evidence" value="ECO:0007669"/>
    <property type="project" value="UniProtKB-EC"/>
</dbReference>
<dbReference type="InterPro" id="IPR036291">
    <property type="entry name" value="NAD(P)-bd_dom_sf"/>
</dbReference>
<name>A0ABV6YSF5_UNCC1</name>
<dbReference type="InterPro" id="IPR016040">
    <property type="entry name" value="NAD(P)-bd_dom"/>
</dbReference>
<organism evidence="2 3">
    <name type="scientific">candidate division CSSED10-310 bacterium</name>
    <dbReference type="NCBI Taxonomy" id="2855610"/>
    <lineage>
        <taxon>Bacteria</taxon>
        <taxon>Bacteria division CSSED10-310</taxon>
    </lineage>
</organism>
<dbReference type="PANTHER" id="PTHR43000">
    <property type="entry name" value="DTDP-D-GLUCOSE 4,6-DEHYDRATASE-RELATED"/>
    <property type="match status" value="1"/>
</dbReference>
<dbReference type="Gene3D" id="3.90.25.10">
    <property type="entry name" value="UDP-galactose 4-epimerase, domain 1"/>
    <property type="match status" value="1"/>
</dbReference>
<comment type="caution">
    <text evidence="2">The sequence shown here is derived from an EMBL/GenBank/DDBJ whole genome shotgun (WGS) entry which is preliminary data.</text>
</comment>
<dbReference type="EMBL" id="JBHPBY010000018">
    <property type="protein sequence ID" value="MFC1849046.1"/>
    <property type="molecule type" value="Genomic_DNA"/>
</dbReference>
<evidence type="ECO:0000313" key="3">
    <source>
        <dbReference type="Proteomes" id="UP001594351"/>
    </source>
</evidence>
<dbReference type="NCBIfam" id="TIGR02622">
    <property type="entry name" value="CDP_4_6_dhtase"/>
    <property type="match status" value="1"/>
</dbReference>
<dbReference type="Gene3D" id="3.40.50.720">
    <property type="entry name" value="NAD(P)-binding Rossmann-like Domain"/>
    <property type="match status" value="1"/>
</dbReference>
<dbReference type="Pfam" id="PF16363">
    <property type="entry name" value="GDP_Man_Dehyd"/>
    <property type="match status" value="1"/>
</dbReference>
<gene>
    <name evidence="2" type="primary">rfbG</name>
    <name evidence="2" type="ORF">ACFL27_02445</name>
</gene>
<dbReference type="InterPro" id="IPR013445">
    <property type="entry name" value="CDP_4_6_deHydtase"/>
</dbReference>
<keyword evidence="2" id="KW-0456">Lyase</keyword>
<dbReference type="SUPFAM" id="SSF51735">
    <property type="entry name" value="NAD(P)-binding Rossmann-fold domains"/>
    <property type="match status" value="1"/>
</dbReference>
<proteinExistence type="predicted"/>
<dbReference type="EC" id="4.2.1.45" evidence="2"/>
<reference evidence="2 3" key="1">
    <citation type="submission" date="2024-09" db="EMBL/GenBank/DDBJ databases">
        <title>Laminarin stimulates single cell rates of sulfate reduction while oxygen inhibits transcriptomic activity in coastal marine sediment.</title>
        <authorList>
            <person name="Lindsay M."/>
            <person name="Orcutt B."/>
            <person name="Emerson D."/>
            <person name="Stepanauskas R."/>
            <person name="D'Angelo T."/>
        </authorList>
    </citation>
    <scope>NUCLEOTIDE SEQUENCE [LARGE SCALE GENOMIC DNA]</scope>
    <source>
        <strain evidence="2">SAG AM-311-K15</strain>
    </source>
</reference>
<feature type="domain" description="NAD(P)-binding" evidence="1">
    <location>
        <begin position="13"/>
        <end position="325"/>
    </location>
</feature>
<evidence type="ECO:0000259" key="1">
    <source>
        <dbReference type="Pfam" id="PF16363"/>
    </source>
</evidence>
<sequence length="366" mass="40941">MPLKTVYKGKRILVTGHTGFKGSWLCLWLRELGAEVYGMALEPATDQDNFVITGLKNLLHHHICNINEQEQVLALFKRIQPQMVFHLAAQALVKKSYDDPVNTFETNLGGTVHILEAIRQTAAVQTAVMITSDKCYKNVEWEYGYRETDELGGLDPYGASKACAEMAIQAYRHSFFSASGSAEPPAVASTRAGNVIGGGDWSEKRIVPDIMRALIARKPVELRQPQATRPWQFVLEPLSGYLWLGAKMLTDHTLTCSWNFGPEPAAIVPVNTLTQKIIAAWGSGSIKALSPLSDFHEASLLSLDIAKARQKLRWRPTLTLDETIDFTVQWYKKFAEQGPEPMYECACQQISDYTRIAKKRGLVWVL</sequence>
<dbReference type="Proteomes" id="UP001594351">
    <property type="component" value="Unassembled WGS sequence"/>
</dbReference>
<accession>A0ABV6YSF5</accession>